<protein>
    <submittedName>
        <fullName evidence="2">Uncharacterized protein</fullName>
    </submittedName>
</protein>
<feature type="transmembrane region" description="Helical" evidence="1">
    <location>
        <begin position="122"/>
        <end position="140"/>
    </location>
</feature>
<keyword evidence="1" id="KW-0812">Transmembrane</keyword>
<proteinExistence type="predicted"/>
<feature type="transmembrane region" description="Helical" evidence="1">
    <location>
        <begin position="92"/>
        <end position="110"/>
    </location>
</feature>
<dbReference type="OrthoDB" id="6433686at2"/>
<organism evidence="2 3">
    <name type="scientific">Pectobacterium zantedeschiae</name>
    <dbReference type="NCBI Taxonomy" id="2034769"/>
    <lineage>
        <taxon>Bacteria</taxon>
        <taxon>Pseudomonadati</taxon>
        <taxon>Pseudomonadota</taxon>
        <taxon>Gammaproteobacteria</taxon>
        <taxon>Enterobacterales</taxon>
        <taxon>Pectobacteriaceae</taxon>
        <taxon>Pectobacterium</taxon>
    </lineage>
</organism>
<gene>
    <name evidence="2" type="ORF">CLR69_14910</name>
</gene>
<feature type="transmembrane region" description="Helical" evidence="1">
    <location>
        <begin position="62"/>
        <end position="80"/>
    </location>
</feature>
<evidence type="ECO:0000313" key="2">
    <source>
        <dbReference type="EMBL" id="RYC41429.1"/>
    </source>
</evidence>
<accession>A0A9X8P430</accession>
<dbReference type="Proteomes" id="UP001138460">
    <property type="component" value="Unassembled WGS sequence"/>
</dbReference>
<name>A0A9X8P430_9GAMM</name>
<keyword evidence="1" id="KW-1133">Transmembrane helix</keyword>
<dbReference type="EMBL" id="NWTM01000002">
    <property type="protein sequence ID" value="RYC41429.1"/>
    <property type="molecule type" value="Genomic_DNA"/>
</dbReference>
<sequence length="322" mass="36463">MKNDIERDISSIRQELTGSELDLSRQTNRSLKYYVRGIYNDLVKWKFTRQCEQEKSQQNLEVALGVIGFIGVMLAIFRSAGSDIDWVREHTLSFRLWGVALCAIFVGVSLERLSLVSSLWRFTVTKVLLSIVLSGLVIYARGQAGIYVNDVFHVDASALPITLLFTTGLMVFKLLLPFIIVAAIAMFLFNFLLLGAWVKNKFNGGDSDLPFLYPALCVFVSSVLLYHGWLWSSAQLSDNRVSEKVYLLAHALDFNKSHQCANIPVDRPVIFLGNAQDAVLVAPYQLEDFDFATFFEASVNVPQQFMRMRCEYKPAQTFPEGW</sequence>
<dbReference type="RefSeq" id="WP_129712344.1">
    <property type="nucleotide sequence ID" value="NZ_JBEHFA010000001.1"/>
</dbReference>
<reference evidence="2 3" key="1">
    <citation type="journal article" date="2018" name="Syst. Appl. Microbiol.">
        <title>Pectobacterium zantedeschiae sp. nov. a new species of a soft rot pathogen isolated from Calla lily (Zantedeschia spp.).</title>
        <authorList>
            <person name="Waleron M."/>
            <person name="Misztak A."/>
            <person name="Waleron M."/>
            <person name="Franczuk M."/>
            <person name="Jonca J."/>
            <person name="Wielgomas B."/>
            <person name="Mikicinski A."/>
            <person name="Popovic T."/>
            <person name="Waleron K."/>
        </authorList>
    </citation>
    <scope>NUCLEOTIDE SEQUENCE [LARGE SCALE GENOMIC DNA]</scope>
    <source>
        <strain evidence="2 3">9M</strain>
    </source>
</reference>
<keyword evidence="1" id="KW-0472">Membrane</keyword>
<dbReference type="AlphaFoldDB" id="A0A9X8P430"/>
<feature type="transmembrane region" description="Helical" evidence="1">
    <location>
        <begin position="210"/>
        <end position="231"/>
    </location>
</feature>
<feature type="transmembrane region" description="Helical" evidence="1">
    <location>
        <begin position="178"/>
        <end position="198"/>
    </location>
</feature>
<evidence type="ECO:0000313" key="3">
    <source>
        <dbReference type="Proteomes" id="UP001138460"/>
    </source>
</evidence>
<evidence type="ECO:0000256" key="1">
    <source>
        <dbReference type="SAM" id="Phobius"/>
    </source>
</evidence>
<keyword evidence="3" id="KW-1185">Reference proteome</keyword>
<comment type="caution">
    <text evidence="2">The sequence shown here is derived from an EMBL/GenBank/DDBJ whole genome shotgun (WGS) entry which is preliminary data.</text>
</comment>